<dbReference type="Pfam" id="PF02517">
    <property type="entry name" value="Rce1-like"/>
    <property type="match status" value="1"/>
</dbReference>
<comment type="similarity">
    <text evidence="1">Belongs to the UPF0177 family.</text>
</comment>
<feature type="transmembrane region" description="Helical" evidence="2">
    <location>
        <begin position="165"/>
        <end position="187"/>
    </location>
</feature>
<dbReference type="GO" id="GO:0016787">
    <property type="term" value="F:hydrolase activity"/>
    <property type="evidence" value="ECO:0007669"/>
    <property type="project" value="UniProtKB-KW"/>
</dbReference>
<evidence type="ECO:0000256" key="2">
    <source>
        <dbReference type="SAM" id="Phobius"/>
    </source>
</evidence>
<proteinExistence type="inferred from homology"/>
<dbReference type="InterPro" id="IPR003675">
    <property type="entry name" value="Rce1/LyrA-like_dom"/>
</dbReference>
<sequence>MNKDKENLLSKIFMTQCIFMVIVLGISWFKRYPYPNNAFTRVDSHLFFGIFLASSFVGVLLEIMHKKRSHFLITVGDFFEVLIFPSALSATITLSFSVLVVEWHLTSELLSYFVIITFFIGLIPLVYIYMRKAELLAKRIGLVILFDVAFQVSLDQIIILSPAKILHPEILELISDIGFILLIGWLMHWWGYKSPNLLKFGVNSDTQLIVLTGLFLLGFVIIGISTFSTADSWFQFINHWNFKLREVPLLTIIVTMMGSFVEEWEFRYAVLWQLIRHYRNSKNPVIKPVIISSLLFGLAHSFNLSNQQSIEATLLQIVTTFSVGVLFAIIYLCTGRLWTAVLMHGLMDLFGGVLARGASFTEVTPSLYIIELTSLITLIILLVAFYLMFKRFEVMRPTLKDITNEH</sequence>
<organism evidence="4 5">
    <name type="scientific">Lentilactobacillus raoultii</name>
    <dbReference type="NCBI Taxonomy" id="1987503"/>
    <lineage>
        <taxon>Bacteria</taxon>
        <taxon>Bacillati</taxon>
        <taxon>Bacillota</taxon>
        <taxon>Bacilli</taxon>
        <taxon>Lactobacillales</taxon>
        <taxon>Lactobacillaceae</taxon>
        <taxon>Lentilactobacillus</taxon>
    </lineage>
</organism>
<dbReference type="EC" id="3.4.-.-" evidence="4"/>
<keyword evidence="2" id="KW-1133">Transmembrane helix</keyword>
<feature type="transmembrane region" description="Helical" evidence="2">
    <location>
        <begin position="314"/>
        <end position="332"/>
    </location>
</feature>
<dbReference type="Proteomes" id="UP001597156">
    <property type="component" value="Unassembled WGS sequence"/>
</dbReference>
<feature type="transmembrane region" description="Helical" evidence="2">
    <location>
        <begin position="81"/>
        <end position="103"/>
    </location>
</feature>
<evidence type="ECO:0000313" key="4">
    <source>
        <dbReference type="EMBL" id="MFD1126447.1"/>
    </source>
</evidence>
<feature type="transmembrane region" description="Helical" evidence="2">
    <location>
        <begin position="285"/>
        <end position="302"/>
    </location>
</feature>
<feature type="domain" description="CAAX prenyl protease 2/Lysostaphin resistance protein A-like" evidence="3">
    <location>
        <begin position="248"/>
        <end position="350"/>
    </location>
</feature>
<protein>
    <submittedName>
        <fullName evidence="4">CPBP family intramembrane glutamic endopeptidase</fullName>
        <ecNumber evidence="4">3.4.-.-</ecNumber>
    </submittedName>
</protein>
<keyword evidence="4" id="KW-0378">Hydrolase</keyword>
<comment type="caution">
    <text evidence="4">The sequence shown here is derived from an EMBL/GenBank/DDBJ whole genome shotgun (WGS) entry which is preliminary data.</text>
</comment>
<evidence type="ECO:0000256" key="1">
    <source>
        <dbReference type="ARBA" id="ARBA00009067"/>
    </source>
</evidence>
<feature type="transmembrane region" description="Helical" evidence="2">
    <location>
        <begin position="367"/>
        <end position="389"/>
    </location>
</feature>
<keyword evidence="5" id="KW-1185">Reference proteome</keyword>
<feature type="transmembrane region" description="Helical" evidence="2">
    <location>
        <begin position="140"/>
        <end position="159"/>
    </location>
</feature>
<dbReference type="RefSeq" id="WP_121978669.1">
    <property type="nucleotide sequence ID" value="NZ_JBHTLH010000044.1"/>
</dbReference>
<accession>A0ABW3PKK6</accession>
<feature type="transmembrane region" description="Helical" evidence="2">
    <location>
        <begin position="208"/>
        <end position="227"/>
    </location>
</feature>
<keyword evidence="2" id="KW-0472">Membrane</keyword>
<reference evidence="5" key="1">
    <citation type="journal article" date="2019" name="Int. J. Syst. Evol. Microbiol.">
        <title>The Global Catalogue of Microorganisms (GCM) 10K type strain sequencing project: providing services to taxonomists for standard genome sequencing and annotation.</title>
        <authorList>
            <consortium name="The Broad Institute Genomics Platform"/>
            <consortium name="The Broad Institute Genome Sequencing Center for Infectious Disease"/>
            <person name="Wu L."/>
            <person name="Ma J."/>
        </authorList>
    </citation>
    <scope>NUCLEOTIDE SEQUENCE [LARGE SCALE GENOMIC DNA]</scope>
    <source>
        <strain evidence="5">CCUG 71848</strain>
    </source>
</reference>
<feature type="transmembrane region" description="Helical" evidence="2">
    <location>
        <begin position="12"/>
        <end position="29"/>
    </location>
</feature>
<dbReference type="EMBL" id="JBHTLH010000044">
    <property type="protein sequence ID" value="MFD1126447.1"/>
    <property type="molecule type" value="Genomic_DNA"/>
</dbReference>
<evidence type="ECO:0000313" key="5">
    <source>
        <dbReference type="Proteomes" id="UP001597156"/>
    </source>
</evidence>
<gene>
    <name evidence="4" type="ORF">ACFQ22_13975</name>
</gene>
<name>A0ABW3PKK6_9LACO</name>
<feature type="transmembrane region" description="Helical" evidence="2">
    <location>
        <begin position="109"/>
        <end position="128"/>
    </location>
</feature>
<keyword evidence="2" id="KW-0812">Transmembrane</keyword>
<evidence type="ECO:0000259" key="3">
    <source>
        <dbReference type="Pfam" id="PF02517"/>
    </source>
</evidence>
<feature type="transmembrane region" description="Helical" evidence="2">
    <location>
        <begin position="44"/>
        <end position="61"/>
    </location>
</feature>